<dbReference type="AlphaFoldDB" id="A0A1X0R3E5"/>
<evidence type="ECO:0000313" key="1">
    <source>
        <dbReference type="EMBL" id="ORE06555.1"/>
    </source>
</evidence>
<organism evidence="1">
    <name type="scientific">Rhizopus microsporus var. microsporus</name>
    <dbReference type="NCBI Taxonomy" id="86635"/>
    <lineage>
        <taxon>Eukaryota</taxon>
        <taxon>Fungi</taxon>
        <taxon>Fungi incertae sedis</taxon>
        <taxon>Mucoromycota</taxon>
        <taxon>Mucoromycotina</taxon>
        <taxon>Mucoromycetes</taxon>
        <taxon>Mucorales</taxon>
        <taxon>Mucorineae</taxon>
        <taxon>Rhizopodaceae</taxon>
        <taxon>Rhizopus</taxon>
    </lineage>
</organism>
<name>A0A1X0R3E5_RHIZD</name>
<dbReference type="Proteomes" id="UP000242414">
    <property type="component" value="Unassembled WGS sequence"/>
</dbReference>
<dbReference type="EMBL" id="KV921921">
    <property type="protein sequence ID" value="ORE06555.1"/>
    <property type="molecule type" value="Genomic_DNA"/>
</dbReference>
<reference evidence="1" key="1">
    <citation type="journal article" date="2016" name="Proc. Natl. Acad. Sci. U.S.A.">
        <title>Lipid metabolic changes in an early divergent fungus govern the establishment of a mutualistic symbiosis with endobacteria.</title>
        <authorList>
            <person name="Lastovetsky O.A."/>
            <person name="Gaspar M.L."/>
            <person name="Mondo S.J."/>
            <person name="LaButti K.M."/>
            <person name="Sandor L."/>
            <person name="Grigoriev I.V."/>
            <person name="Henry S.A."/>
            <person name="Pawlowska T.E."/>
        </authorList>
    </citation>
    <scope>NUCLEOTIDE SEQUENCE [LARGE SCALE GENOMIC DNA]</scope>
    <source>
        <strain evidence="1">ATCC 52814</strain>
    </source>
</reference>
<proteinExistence type="predicted"/>
<gene>
    <name evidence="1" type="ORF">BCV72DRAFT_228202</name>
</gene>
<protein>
    <submittedName>
        <fullName evidence="1">Uncharacterized protein</fullName>
    </submittedName>
</protein>
<accession>A0A1X0R3E5</accession>
<sequence length="55" mass="6253">MIISSNTSFILDGHSLRTCKFFVDDESWNGALKLASDPNSESIDPHLRLYQLQQL</sequence>
<dbReference type="VEuPathDB" id="FungiDB:BCV72DRAFT_228202"/>